<accession>A0AAD0Z1M5</accession>
<sequence length="274" mass="32221">MNSGLTDNGLAIIALRLFLSNERSQFGEGESILNTIAESISQSDDYSFENGIIGFGWLVAYLHYQEYIDIDSDEILEDVDDQVYKYTLQIISNSKDETDTLLEIVNYSLIRHLNKNPQELHYRKFIHYECINLIFDIFTHYLEISLNKKNIDPTELHNCCKILLKISYCLEYIKKTEWKKTLLQQLVKIIHHLELNFNKNNYPYEDLLILLLTAKQRKYKLAENKILDLILSCTTFSNHFILDTFKKPIVHHADLQDHELLFLLTNYNIDSFSV</sequence>
<reference evidence="1 2" key="1">
    <citation type="submission" date="2018-11" db="EMBL/GenBank/DDBJ databases">
        <title>Proposal to divide the Flavobacteriaceae and reorganize its genera based on Amino Acid Identity values calculated from whole genome sequences.</title>
        <authorList>
            <person name="Nicholson A.C."/>
            <person name="Gulvik C.A."/>
            <person name="Whitney A.M."/>
            <person name="Humrighouse B.W."/>
            <person name="Bell M."/>
            <person name="Holmes B."/>
            <person name="Steigerwalt A.G."/>
            <person name="Villarma A."/>
            <person name="Sheth M."/>
            <person name="Batra D."/>
            <person name="Pryor J."/>
            <person name="Bernardet J.-F."/>
            <person name="Hugo C."/>
            <person name="Kampfer P."/>
            <person name="Newman J."/>
            <person name="McQuiston J.R."/>
        </authorList>
    </citation>
    <scope>NUCLEOTIDE SEQUENCE [LARGE SCALE GENOMIC DNA]</scope>
    <source>
        <strain evidence="1 2">H5559</strain>
    </source>
</reference>
<gene>
    <name evidence="1" type="ORF">EG352_16135</name>
</gene>
<evidence type="ECO:0000313" key="1">
    <source>
        <dbReference type="EMBL" id="AZB19194.1"/>
    </source>
</evidence>
<dbReference type="RefSeq" id="WP_061085218.1">
    <property type="nucleotide sequence ID" value="NZ_CP033930.1"/>
</dbReference>
<dbReference type="EMBL" id="CP033930">
    <property type="protein sequence ID" value="AZB19194.1"/>
    <property type="molecule type" value="Genomic_DNA"/>
</dbReference>
<dbReference type="Proteomes" id="UP000269015">
    <property type="component" value="Chromosome"/>
</dbReference>
<name>A0AAD0Z1M5_CHRID</name>
<dbReference type="AlphaFoldDB" id="A0AAD0Z1M5"/>
<protein>
    <recommendedName>
        <fullName evidence="3">Lanthionine synthetase C-like protein</fullName>
    </recommendedName>
</protein>
<proteinExistence type="predicted"/>
<evidence type="ECO:0000313" key="2">
    <source>
        <dbReference type="Proteomes" id="UP000269015"/>
    </source>
</evidence>
<evidence type="ECO:0008006" key="3">
    <source>
        <dbReference type="Google" id="ProtNLM"/>
    </source>
</evidence>
<organism evidence="1 2">
    <name type="scientific">Chryseobacterium indologenes</name>
    <name type="common">Flavobacterium indologenes</name>
    <dbReference type="NCBI Taxonomy" id="253"/>
    <lineage>
        <taxon>Bacteria</taxon>
        <taxon>Pseudomonadati</taxon>
        <taxon>Bacteroidota</taxon>
        <taxon>Flavobacteriia</taxon>
        <taxon>Flavobacteriales</taxon>
        <taxon>Weeksellaceae</taxon>
        <taxon>Chryseobacterium group</taxon>
        <taxon>Chryseobacterium</taxon>
    </lineage>
</organism>